<sequence length="908" mass="104508">MATPRGVLSKTLQSLTLTKIHELEKQRDSFESRKKTFLERAEAAGSQRGRLACLLDGIKDLYPAAAHDASLKNIQRWLDQSTYDATIPSSMLEDFDRQLTTKLDVQSRRLSNAQLYSRLLTEWMESDSVDSEPPTPDEGSVSDGFEVVVERQKQSLAELVDKFESVVFTPHETSEKDIFSLLDGLFPDEESQKSLERLRENIKNQGENLMKEESPFDQDSLIRCIRGLLTEDLLSDEKQAILRDFMDNKVALNEIADVLNMRFADLKEWEWNAGPGGIPVYPRQQLNGKYRIWGDEDILQLIFVQYIGIRLCNMLKGSLKTFVRHFYTFRHTPRPTREEVSRRDYFLDSQPPLYATIEKQERESYLEDFFLAQLPEEESTLYERFGCGGYDEDASDDTDADWQARVKSDRKPKSTIKQRLLRKLTVELLIQQARGRVHEGKQKEGVAITQTDLQWYATGLSHDAIFASMRYIGFSEDWINFFKKYLAAPLNLDLSLPAGRAFQGPRTRKRGVPMAHSSEKFTGELILFFLDLAVNKETGLLLYRLHDDIWLHGNPQKCAQAWTLMQKFAATFGLEFNRNKTGSVYLCPEGCVRDTSVDAVLPEGKVTIGHLKLDSVTGSWQIDQTQVDLHIRQLQKQLSEAESVLAWVRTWNSCIVRFFNNTFGEPAKCHGRKHIDSILATHERMQKEIFGEGNVVDSVKAMIKDRFDVVVPDVFLFLPEQLGGLGLRNPFINLFLVRDAIPCEPEDILVDYLKEEHEAWKAAKKMFESTDKTALKSRARKLKADKDDSWPKGFDTAEDMKDFFPLEEYAQFREVYSHRFLSDVYNQMTTLPEKMEIDLSTEVNLELAKLRDQLGGYKLDAEKLWILQMYSRELFEVCGGLSLVDKKFLPVGVFNMMRGKKVTWNMVL</sequence>
<dbReference type="AlphaFoldDB" id="A0AAD5RVS6"/>
<dbReference type="EMBL" id="JAKWBI020000050">
    <property type="protein sequence ID" value="KAJ2904579.1"/>
    <property type="molecule type" value="Genomic_DNA"/>
</dbReference>
<protein>
    <recommendedName>
        <fullName evidence="3">Reverse transcriptase</fullName>
    </recommendedName>
</protein>
<comment type="caution">
    <text evidence="1">The sequence shown here is derived from an EMBL/GenBank/DDBJ whole genome shotgun (WGS) entry which is preliminary data.</text>
</comment>
<reference evidence="1" key="1">
    <citation type="submission" date="2022-07" db="EMBL/GenBank/DDBJ databases">
        <title>Draft genome sequence of Zalerion maritima ATCC 34329, a (micro)plastics degrading marine fungus.</title>
        <authorList>
            <person name="Paco A."/>
            <person name="Goncalves M.F.M."/>
            <person name="Rocha-Santos T.A.P."/>
            <person name="Alves A."/>
        </authorList>
    </citation>
    <scope>NUCLEOTIDE SEQUENCE</scope>
    <source>
        <strain evidence="1">ATCC 34329</strain>
    </source>
</reference>
<proteinExistence type="predicted"/>
<name>A0AAD5RVS6_9PEZI</name>
<organism evidence="1 2">
    <name type="scientific">Zalerion maritima</name>
    <dbReference type="NCBI Taxonomy" id="339359"/>
    <lineage>
        <taxon>Eukaryota</taxon>
        <taxon>Fungi</taxon>
        <taxon>Dikarya</taxon>
        <taxon>Ascomycota</taxon>
        <taxon>Pezizomycotina</taxon>
        <taxon>Sordariomycetes</taxon>
        <taxon>Lulworthiomycetidae</taxon>
        <taxon>Lulworthiales</taxon>
        <taxon>Lulworthiaceae</taxon>
        <taxon>Zalerion</taxon>
    </lineage>
</organism>
<evidence type="ECO:0008006" key="3">
    <source>
        <dbReference type="Google" id="ProtNLM"/>
    </source>
</evidence>
<dbReference type="PANTHER" id="PTHR37015:SF1">
    <property type="entry name" value="REVERSE TRANSCRIPTASE DOMAIN-CONTAINING PROTEIN"/>
    <property type="match status" value="1"/>
</dbReference>
<evidence type="ECO:0000313" key="1">
    <source>
        <dbReference type="EMBL" id="KAJ2904579.1"/>
    </source>
</evidence>
<dbReference type="PANTHER" id="PTHR37015">
    <property type="entry name" value="REVERSE TRANSCRIPTASE DOMAIN-CONTAINING PROTEIN"/>
    <property type="match status" value="1"/>
</dbReference>
<gene>
    <name evidence="1" type="ORF">MKZ38_007778</name>
</gene>
<evidence type="ECO:0000313" key="2">
    <source>
        <dbReference type="Proteomes" id="UP001201980"/>
    </source>
</evidence>
<accession>A0AAD5RVS6</accession>
<dbReference type="Proteomes" id="UP001201980">
    <property type="component" value="Unassembled WGS sequence"/>
</dbReference>
<keyword evidence="2" id="KW-1185">Reference proteome</keyword>